<evidence type="ECO:0000313" key="1">
    <source>
        <dbReference type="EMBL" id="CCD16080.1"/>
    </source>
</evidence>
<dbReference type="VEuPathDB" id="TriTrypDB:TcIL3000_0_10430"/>
<accession>F9WFK4</accession>
<organism evidence="1 2">
    <name type="scientific">Trypanosoma congolense (strain IL3000)</name>
    <dbReference type="NCBI Taxonomy" id="1068625"/>
    <lineage>
        <taxon>Eukaryota</taxon>
        <taxon>Discoba</taxon>
        <taxon>Euglenozoa</taxon>
        <taxon>Kinetoplastea</taxon>
        <taxon>Metakinetoplastina</taxon>
        <taxon>Trypanosomatida</taxon>
        <taxon>Trypanosomatidae</taxon>
        <taxon>Trypanosoma</taxon>
        <taxon>Nannomonas</taxon>
    </lineage>
</organism>
<proteinExistence type="predicted"/>
<gene>
    <name evidence="1" type="ORF">TCIL3000_0_10430</name>
</gene>
<comment type="caution">
    <text evidence="1">The sequence shown here is derived from an EMBL/GenBank/DDBJ whole genome shotgun (WGS) entry which is preliminary data.</text>
</comment>
<dbReference type="Proteomes" id="UP000000702">
    <property type="component" value="Unassembled WGS sequence"/>
</dbReference>
<protein>
    <submittedName>
        <fullName evidence="1">WGS project CAEQ00000000 data, annotated contig 397</fullName>
    </submittedName>
</protein>
<reference evidence="2" key="1">
    <citation type="submission" date="2011-07" db="EMBL/GenBank/DDBJ databases">
        <title>Divergent evolution of antigenic variation in African trypanosomes.</title>
        <authorList>
            <person name="Jackson A.P."/>
            <person name="Berry A."/>
            <person name="Allison H.C."/>
            <person name="Burton P."/>
            <person name="Anderson J."/>
            <person name="Aslett M."/>
            <person name="Brown R."/>
            <person name="Corton N."/>
            <person name="Harris D."/>
            <person name="Hauser H."/>
            <person name="Gamble J."/>
            <person name="Gilderthorp R."/>
            <person name="McQuillan J."/>
            <person name="Quail M.A."/>
            <person name="Sanders M."/>
            <person name="Van Tonder A."/>
            <person name="Ginger M.L."/>
            <person name="Donelson J.E."/>
            <person name="Field M.C."/>
            <person name="Barry J.D."/>
            <person name="Berriman M."/>
            <person name="Hertz-Fowler C."/>
        </authorList>
    </citation>
    <scope>NUCLEOTIDE SEQUENCE [LARGE SCALE GENOMIC DNA]</scope>
    <source>
        <strain evidence="2">IL3000</strain>
    </source>
</reference>
<dbReference type="AlphaFoldDB" id="F9WFK4"/>
<evidence type="ECO:0000313" key="2">
    <source>
        <dbReference type="Proteomes" id="UP000000702"/>
    </source>
</evidence>
<dbReference type="OMA" id="PVETSEC"/>
<dbReference type="EMBL" id="CAEQ01002156">
    <property type="protein sequence ID" value="CCD16080.1"/>
    <property type="molecule type" value="Genomic_DNA"/>
</dbReference>
<sequence>MDSNIGAVSPCDAAKEALLRLEKAAVHIHAEHRQLRRSVMTMQCRLKALLSREAEAPMGTAAAAVNQPYCHEVERVRTVAACHKRGVALMKHKALVAELWERHVVKSWLKNDVIFGFYYVVLSRLSELEKRIDQLNALLHPRRLLCTSLFLKGVVDQRRVRRLGVVLNLIARVPRNFVGRAKLATKGLKADLPQSLSPLFTVDEISEVVRYIIQKTLEEKRPLNEKFIATVQTDAFLNTLNASPLLAGFITEWKADVVLPLSNSLRQCASSRCVYERYSQATLALMAGNSRHASDTLFTRRQQRERDDARWCHLRMEAAEVLRRISNEETDVAASSLGSSLSAALKSAGDVVDPLVCLLSLVILSTQREAVLE</sequence>
<name>F9WFK4_TRYCI</name>
<reference evidence="1 2" key="2">
    <citation type="journal article" date="2012" name="Proc. Natl. Acad. Sci. U.S.A.">
        <title>Antigenic diversity is generated by distinct evolutionary mechanisms in African trypanosome species.</title>
        <authorList>
            <person name="Jackson A.P."/>
            <person name="Berry A."/>
            <person name="Aslett M."/>
            <person name="Allison H.C."/>
            <person name="Burton P."/>
            <person name="Vavrova-Anderson J."/>
            <person name="Brown R."/>
            <person name="Browne H."/>
            <person name="Corton N."/>
            <person name="Hauser H."/>
            <person name="Gamble J."/>
            <person name="Gilderthorp R."/>
            <person name="Marcello L."/>
            <person name="McQuillan J."/>
            <person name="Otto T.D."/>
            <person name="Quail M.A."/>
            <person name="Sanders M.J."/>
            <person name="van Tonder A."/>
            <person name="Ginger M.L."/>
            <person name="Field M.C."/>
            <person name="Barry J.D."/>
            <person name="Hertz-Fowler C."/>
            <person name="Berriman M."/>
        </authorList>
    </citation>
    <scope>NUCLEOTIDE SEQUENCE [LARGE SCALE GENOMIC DNA]</scope>
    <source>
        <strain evidence="1 2">IL3000</strain>
    </source>
</reference>
<keyword evidence="2" id="KW-1185">Reference proteome</keyword>